<comment type="caution">
    <text evidence="9">The sequence shown here is derived from an EMBL/GenBank/DDBJ whole genome shotgun (WGS) entry which is preliminary data.</text>
</comment>
<proteinExistence type="inferred from homology"/>
<keyword evidence="10" id="KW-1185">Reference proteome</keyword>
<dbReference type="Proteomes" id="UP001162029">
    <property type="component" value="Unassembled WGS sequence"/>
</dbReference>
<sequence>MKQHGYPIDVEEEQRQLLASTGGSTRDIYLATKPRPTVVTDSPASTLDDDDEEGVTMETDETLANASSDDNFVYALDCEMCETDIGMELTRVTVVNINGAVVYDQLVKPQSTIINYHTEFSGISEETLKDTNYILADVQRDLTTQFLFEDTILVGHSLTSDLRALRVVHPTIADTAILFPHQRGFPFRTSLKYLTKTYLKKDIQMQVQAGHDSAEDAIASLNLLLLKVREGPWFGIPDAISSGGAFDSIVDKVFALRKTMTMLRLQSAASHVDSSTAALVSERKPWDLYASGDLKVQSQSPFRHAQTVKSKAEACSSASSAVASASAVVKVEDCFSWEALKTSLHDILGAKASEATEQPDLCWVEIEPPSASAVGCNDFVDKHERWMAEQQAYCEQMDAFLQQVCDEILPKGTLLLALPQGDLSLLRYLKGLRTRSKWRDATCSCDDLAPELLHAAVGDAFRGAMDSCLLLMQK</sequence>
<dbReference type="PANTHER" id="PTHR12801:SF115">
    <property type="entry name" value="FI18136P1-RELATED"/>
    <property type="match status" value="1"/>
</dbReference>
<comment type="subcellular location">
    <subcellularLocation>
        <location evidence="1">Nucleus</location>
    </subcellularLocation>
</comment>
<dbReference type="InterPro" id="IPR013520">
    <property type="entry name" value="Ribonucl_H"/>
</dbReference>
<evidence type="ECO:0000256" key="3">
    <source>
        <dbReference type="ARBA" id="ARBA00022722"/>
    </source>
</evidence>
<evidence type="ECO:0000256" key="1">
    <source>
        <dbReference type="ARBA" id="ARBA00004123"/>
    </source>
</evidence>
<dbReference type="SUPFAM" id="SSF53098">
    <property type="entry name" value="Ribonuclease H-like"/>
    <property type="match status" value="1"/>
</dbReference>
<dbReference type="Pfam" id="PF00929">
    <property type="entry name" value="RNase_T"/>
    <property type="match status" value="1"/>
</dbReference>
<dbReference type="FunFam" id="3.30.420.10:FF:000031">
    <property type="entry name" value="RNA exonuclease 1"/>
    <property type="match status" value="1"/>
</dbReference>
<name>A0AAV0VF16_9STRA</name>
<organism evidence="9 10">
    <name type="scientific">Peronospora destructor</name>
    <dbReference type="NCBI Taxonomy" id="86335"/>
    <lineage>
        <taxon>Eukaryota</taxon>
        <taxon>Sar</taxon>
        <taxon>Stramenopiles</taxon>
        <taxon>Oomycota</taxon>
        <taxon>Peronosporomycetes</taxon>
        <taxon>Peronosporales</taxon>
        <taxon>Peronosporaceae</taxon>
        <taxon>Peronospora</taxon>
    </lineage>
</organism>
<dbReference type="EMBL" id="CANTFM010002273">
    <property type="protein sequence ID" value="CAI5745344.1"/>
    <property type="molecule type" value="Genomic_DNA"/>
</dbReference>
<dbReference type="InterPro" id="IPR034922">
    <property type="entry name" value="REX1-like_exo"/>
</dbReference>
<gene>
    <name evidence="9" type="ORF">PDE001_LOCUS10431</name>
</gene>
<dbReference type="InterPro" id="IPR047021">
    <property type="entry name" value="REXO1/3/4-like"/>
</dbReference>
<dbReference type="GO" id="GO:0004527">
    <property type="term" value="F:exonuclease activity"/>
    <property type="evidence" value="ECO:0007669"/>
    <property type="project" value="UniProtKB-KW"/>
</dbReference>
<protein>
    <recommendedName>
        <fullName evidence="8">Exonuclease domain-containing protein</fullName>
    </recommendedName>
</protein>
<keyword evidence="4" id="KW-0378">Hydrolase</keyword>
<evidence type="ECO:0000256" key="6">
    <source>
        <dbReference type="ARBA" id="ARBA00023242"/>
    </source>
</evidence>
<dbReference type="GO" id="GO:0010629">
    <property type="term" value="P:negative regulation of gene expression"/>
    <property type="evidence" value="ECO:0007669"/>
    <property type="project" value="UniProtKB-ARBA"/>
</dbReference>
<dbReference type="InterPro" id="IPR012337">
    <property type="entry name" value="RNaseH-like_sf"/>
</dbReference>
<evidence type="ECO:0000256" key="2">
    <source>
        <dbReference type="ARBA" id="ARBA00006357"/>
    </source>
</evidence>
<evidence type="ECO:0000259" key="8">
    <source>
        <dbReference type="SMART" id="SM00479"/>
    </source>
</evidence>
<keyword evidence="5" id="KW-0269">Exonuclease</keyword>
<keyword evidence="3" id="KW-0540">Nuclease</keyword>
<dbReference type="Gene3D" id="3.30.420.10">
    <property type="entry name" value="Ribonuclease H-like superfamily/Ribonuclease H"/>
    <property type="match status" value="1"/>
</dbReference>
<dbReference type="AlphaFoldDB" id="A0AAV0VF16"/>
<dbReference type="CDD" id="cd06145">
    <property type="entry name" value="REX1_like"/>
    <property type="match status" value="1"/>
</dbReference>
<evidence type="ECO:0000256" key="5">
    <source>
        <dbReference type="ARBA" id="ARBA00022839"/>
    </source>
</evidence>
<evidence type="ECO:0000256" key="4">
    <source>
        <dbReference type="ARBA" id="ARBA00022801"/>
    </source>
</evidence>
<feature type="region of interest" description="Disordered" evidence="7">
    <location>
        <begin position="1"/>
        <end position="54"/>
    </location>
</feature>
<accession>A0AAV0VF16</accession>
<feature type="domain" description="Exonuclease" evidence="8">
    <location>
        <begin position="72"/>
        <end position="233"/>
    </location>
</feature>
<evidence type="ECO:0000256" key="7">
    <source>
        <dbReference type="SAM" id="MobiDB-lite"/>
    </source>
</evidence>
<evidence type="ECO:0000313" key="9">
    <source>
        <dbReference type="EMBL" id="CAI5745344.1"/>
    </source>
</evidence>
<dbReference type="InterPro" id="IPR036397">
    <property type="entry name" value="RNaseH_sf"/>
</dbReference>
<reference evidence="9" key="1">
    <citation type="submission" date="2022-12" db="EMBL/GenBank/DDBJ databases">
        <authorList>
            <person name="Webb A."/>
        </authorList>
    </citation>
    <scope>NUCLEOTIDE SEQUENCE</scope>
    <source>
        <strain evidence="9">Pd1</strain>
    </source>
</reference>
<evidence type="ECO:0000313" key="10">
    <source>
        <dbReference type="Proteomes" id="UP001162029"/>
    </source>
</evidence>
<dbReference type="SMART" id="SM00479">
    <property type="entry name" value="EXOIII"/>
    <property type="match status" value="1"/>
</dbReference>
<dbReference type="GO" id="GO:0003676">
    <property type="term" value="F:nucleic acid binding"/>
    <property type="evidence" value="ECO:0007669"/>
    <property type="project" value="InterPro"/>
</dbReference>
<dbReference type="GO" id="GO:0005634">
    <property type="term" value="C:nucleus"/>
    <property type="evidence" value="ECO:0007669"/>
    <property type="project" value="UniProtKB-SubCell"/>
</dbReference>
<keyword evidence="6" id="KW-0539">Nucleus</keyword>
<comment type="similarity">
    <text evidence="2">Belongs to the REXO1/REXO3 family.</text>
</comment>
<dbReference type="PANTHER" id="PTHR12801">
    <property type="entry name" value="RNA EXONUCLEASE REXO1 / RECO3 FAMILY MEMBER-RELATED"/>
    <property type="match status" value="1"/>
</dbReference>